<dbReference type="AlphaFoldDB" id="A0A8H5HE70"/>
<sequence>MPVPLPNPPAANTPLPPQPQEPPTREDIANAITYNEKVLVGHEAGVASEDQVRAGAAYEAALIAQNAGDTVPPPWFAPAMASLTRIARNLCITHNCLAGDGRVRRFEVIPFHDGTLPTDPPHNLPPLVNVAAINALTGPQATAYLRGYGRPIPRSVATRRRAIRDTVGCTAES</sequence>
<evidence type="ECO:0000256" key="1">
    <source>
        <dbReference type="ARBA" id="ARBA00005788"/>
    </source>
</evidence>
<comment type="caution">
    <text evidence="4">The sequence shown here is derived from an EMBL/GenBank/DDBJ whole genome shotgun (WGS) entry which is preliminary data.</text>
</comment>
<protein>
    <recommendedName>
        <fullName evidence="3">Mug135-like C-terminal domain-containing protein</fullName>
    </recommendedName>
</protein>
<evidence type="ECO:0000256" key="2">
    <source>
        <dbReference type="SAM" id="MobiDB-lite"/>
    </source>
</evidence>
<name>A0A8H5HE70_9AGAR</name>
<dbReference type="OrthoDB" id="3230244at2759"/>
<evidence type="ECO:0000313" key="4">
    <source>
        <dbReference type="EMBL" id="KAF5381565.1"/>
    </source>
</evidence>
<dbReference type="EMBL" id="JAACJP010000010">
    <property type="protein sequence ID" value="KAF5381565.1"/>
    <property type="molecule type" value="Genomic_DNA"/>
</dbReference>
<dbReference type="Proteomes" id="UP000565441">
    <property type="component" value="Unassembled WGS sequence"/>
</dbReference>
<evidence type="ECO:0000259" key="3">
    <source>
        <dbReference type="Pfam" id="PF08593"/>
    </source>
</evidence>
<organism evidence="4 5">
    <name type="scientific">Tricholomella constricta</name>
    <dbReference type="NCBI Taxonomy" id="117010"/>
    <lineage>
        <taxon>Eukaryota</taxon>
        <taxon>Fungi</taxon>
        <taxon>Dikarya</taxon>
        <taxon>Basidiomycota</taxon>
        <taxon>Agaricomycotina</taxon>
        <taxon>Agaricomycetes</taxon>
        <taxon>Agaricomycetidae</taxon>
        <taxon>Agaricales</taxon>
        <taxon>Tricholomatineae</taxon>
        <taxon>Lyophyllaceae</taxon>
        <taxon>Tricholomella</taxon>
    </lineage>
</organism>
<accession>A0A8H5HE70</accession>
<dbReference type="Pfam" id="PF08593">
    <property type="entry name" value="Mug135_C"/>
    <property type="match status" value="1"/>
</dbReference>
<dbReference type="InterPro" id="IPR013902">
    <property type="entry name" value="Mug135-like_C"/>
</dbReference>
<keyword evidence="5" id="KW-1185">Reference proteome</keyword>
<comment type="similarity">
    <text evidence="1">Belongs to the UPF0612 family.</text>
</comment>
<reference evidence="4 5" key="1">
    <citation type="journal article" date="2020" name="ISME J.">
        <title>Uncovering the hidden diversity of litter-decomposition mechanisms in mushroom-forming fungi.</title>
        <authorList>
            <person name="Floudas D."/>
            <person name="Bentzer J."/>
            <person name="Ahren D."/>
            <person name="Johansson T."/>
            <person name="Persson P."/>
            <person name="Tunlid A."/>
        </authorList>
    </citation>
    <scope>NUCLEOTIDE SEQUENCE [LARGE SCALE GENOMIC DNA]</scope>
    <source>
        <strain evidence="4 5">CBS 661.87</strain>
    </source>
</reference>
<evidence type="ECO:0000313" key="5">
    <source>
        <dbReference type="Proteomes" id="UP000565441"/>
    </source>
</evidence>
<proteinExistence type="inferred from homology"/>
<feature type="domain" description="Mug135-like C-terminal" evidence="3">
    <location>
        <begin position="94"/>
        <end position="170"/>
    </location>
</feature>
<feature type="compositionally biased region" description="Pro residues" evidence="2">
    <location>
        <begin position="1"/>
        <end position="22"/>
    </location>
</feature>
<feature type="region of interest" description="Disordered" evidence="2">
    <location>
        <begin position="1"/>
        <end position="23"/>
    </location>
</feature>
<gene>
    <name evidence="4" type="ORF">D9615_005636</name>
</gene>